<keyword evidence="2 6" id="KW-0812">Transmembrane</keyword>
<evidence type="ECO:0000313" key="7">
    <source>
        <dbReference type="EMBL" id="THC91020.1"/>
    </source>
</evidence>
<evidence type="ECO:0000256" key="2">
    <source>
        <dbReference type="ARBA" id="ARBA00022692"/>
    </source>
</evidence>
<dbReference type="EMBL" id="SOSA01000456">
    <property type="protein sequence ID" value="THC91020.1"/>
    <property type="molecule type" value="Genomic_DNA"/>
</dbReference>
<keyword evidence="3 6" id="KW-1133">Transmembrane helix</keyword>
<comment type="subcellular location">
    <subcellularLocation>
        <location evidence="1">Membrane</location>
        <topology evidence="1">Multi-pass membrane protein</topology>
    </subcellularLocation>
</comment>
<dbReference type="GO" id="GO:0015513">
    <property type="term" value="F:high-affinity secondary active nitrite transmembrane transporter activity"/>
    <property type="evidence" value="ECO:0007669"/>
    <property type="project" value="TreeGrafter"/>
</dbReference>
<protein>
    <submittedName>
        <fullName evidence="7">Uncharacterized protein</fullName>
    </submittedName>
</protein>
<gene>
    <name evidence="7" type="ORF">EYZ11_009528</name>
</gene>
<dbReference type="AlphaFoldDB" id="A0A4S3J7X1"/>
<evidence type="ECO:0000256" key="3">
    <source>
        <dbReference type="ARBA" id="ARBA00022989"/>
    </source>
</evidence>
<evidence type="ECO:0000256" key="1">
    <source>
        <dbReference type="ARBA" id="ARBA00004141"/>
    </source>
</evidence>
<dbReference type="PANTHER" id="PTHR30520">
    <property type="entry name" value="FORMATE TRANSPORTER-RELATED"/>
    <property type="match status" value="1"/>
</dbReference>
<dbReference type="InterPro" id="IPR023271">
    <property type="entry name" value="Aquaporin-like"/>
</dbReference>
<dbReference type="GO" id="GO:0005886">
    <property type="term" value="C:plasma membrane"/>
    <property type="evidence" value="ECO:0007669"/>
    <property type="project" value="TreeGrafter"/>
</dbReference>
<sequence length="106" mass="12106">MITLTGADLCMGSFMFTTVAVLRRRLTWWEMLIQWVVTFLENLAGSLWKYLPEPYKSEIITFATKKQVVPDFHMIFLRGIGCNWLVCLACFLGLQGLDLASKILGI</sequence>
<dbReference type="InterPro" id="IPR024002">
    <property type="entry name" value="For/NO2_transpt_CS"/>
</dbReference>
<accession>A0A4S3J7X1</accession>
<feature type="transmembrane region" description="Helical" evidence="6">
    <location>
        <begin position="72"/>
        <end position="94"/>
    </location>
</feature>
<name>A0A4S3J7X1_9EURO</name>
<comment type="similarity">
    <text evidence="5">Belongs to the FNT transporter (TC 1.A.16) family.</text>
</comment>
<dbReference type="Gene3D" id="1.20.1080.10">
    <property type="entry name" value="Glycerol uptake facilitator protein"/>
    <property type="match status" value="1"/>
</dbReference>
<proteinExistence type="inferred from homology"/>
<dbReference type="Proteomes" id="UP000308092">
    <property type="component" value="Unassembled WGS sequence"/>
</dbReference>
<keyword evidence="8" id="KW-1185">Reference proteome</keyword>
<evidence type="ECO:0000313" key="8">
    <source>
        <dbReference type="Proteomes" id="UP000308092"/>
    </source>
</evidence>
<dbReference type="Pfam" id="PF01226">
    <property type="entry name" value="Form_Nir_trans"/>
    <property type="match status" value="1"/>
</dbReference>
<dbReference type="VEuPathDB" id="FungiDB:EYZ11_009528"/>
<evidence type="ECO:0000256" key="5">
    <source>
        <dbReference type="ARBA" id="ARBA00049660"/>
    </source>
</evidence>
<comment type="caution">
    <text evidence="7">The sequence shown here is derived from an EMBL/GenBank/DDBJ whole genome shotgun (WGS) entry which is preliminary data.</text>
</comment>
<evidence type="ECO:0000256" key="6">
    <source>
        <dbReference type="SAM" id="Phobius"/>
    </source>
</evidence>
<dbReference type="InterPro" id="IPR000292">
    <property type="entry name" value="For/NO2_transpt"/>
</dbReference>
<dbReference type="STRING" id="1220188.A0A4S3J7X1"/>
<dbReference type="GO" id="GO:0015707">
    <property type="term" value="P:nitrite transport"/>
    <property type="evidence" value="ECO:0007669"/>
    <property type="project" value="TreeGrafter"/>
</dbReference>
<reference evidence="7 8" key="1">
    <citation type="submission" date="2019-03" db="EMBL/GenBank/DDBJ databases">
        <title>The genome sequence of a newly discovered highly antifungal drug resistant Aspergillus species, Aspergillus tanneri NIH 1004.</title>
        <authorList>
            <person name="Mounaud S."/>
            <person name="Singh I."/>
            <person name="Joardar V."/>
            <person name="Pakala S."/>
            <person name="Pakala S."/>
            <person name="Venepally P."/>
            <person name="Hoover J."/>
            <person name="Nierman W."/>
            <person name="Chung J."/>
            <person name="Losada L."/>
        </authorList>
    </citation>
    <scope>NUCLEOTIDE SEQUENCE [LARGE SCALE GENOMIC DNA]</scope>
    <source>
        <strain evidence="7 8">NIH1004</strain>
    </source>
</reference>
<keyword evidence="4 6" id="KW-0472">Membrane</keyword>
<dbReference type="PANTHER" id="PTHR30520:SF6">
    <property type="entry name" value="FORMATE_NITRATE FAMILY TRANSPORTER (EUROFUNG)"/>
    <property type="match status" value="1"/>
</dbReference>
<organism evidence="7 8">
    <name type="scientific">Aspergillus tanneri</name>
    <dbReference type="NCBI Taxonomy" id="1220188"/>
    <lineage>
        <taxon>Eukaryota</taxon>
        <taxon>Fungi</taxon>
        <taxon>Dikarya</taxon>
        <taxon>Ascomycota</taxon>
        <taxon>Pezizomycotina</taxon>
        <taxon>Eurotiomycetes</taxon>
        <taxon>Eurotiomycetidae</taxon>
        <taxon>Eurotiales</taxon>
        <taxon>Aspergillaceae</taxon>
        <taxon>Aspergillus</taxon>
        <taxon>Aspergillus subgen. Circumdati</taxon>
    </lineage>
</organism>
<dbReference type="PROSITE" id="PS01006">
    <property type="entry name" value="FORMATE_NITRITE_TP_2"/>
    <property type="match status" value="1"/>
</dbReference>
<evidence type="ECO:0000256" key="4">
    <source>
        <dbReference type="ARBA" id="ARBA00023136"/>
    </source>
</evidence>